<dbReference type="PANTHER" id="PTHR43133:SF62">
    <property type="entry name" value="RNA POLYMERASE SIGMA FACTOR SIGZ"/>
    <property type="match status" value="1"/>
</dbReference>
<evidence type="ECO:0000259" key="4">
    <source>
        <dbReference type="Pfam" id="PF04542"/>
    </source>
</evidence>
<evidence type="ECO:0000256" key="1">
    <source>
        <dbReference type="ARBA" id="ARBA00023015"/>
    </source>
</evidence>
<dbReference type="GO" id="GO:0006352">
    <property type="term" value="P:DNA-templated transcription initiation"/>
    <property type="evidence" value="ECO:0007669"/>
    <property type="project" value="InterPro"/>
</dbReference>
<gene>
    <name evidence="6" type="primary">PLESTB003078</name>
    <name evidence="6" type="ORF">PLESTB_001838100</name>
</gene>
<evidence type="ECO:0000313" key="6">
    <source>
        <dbReference type="EMBL" id="GLC62078.1"/>
    </source>
</evidence>
<sequence length="421" mass="44798">MAVRQGERSRQLDRALTACAEGRPEGIDAILDIEGSQLLGVARRILIRHDLAEEALQDAMVLIWRKAAQQRQGEGTARGWIYAVLRNRCLTILRDGKRLSSLSPDELTRMQDARQDLCHDDDWKLLAGKGRLGECLDALDDPARRAILLAHVAGGSAWHREIVDPAGPGLAAGVFVMSSVFQDDVIAFADDYVMGLMSPTEAELFEALIAADPALAAHVARLREQLLPLDLSAEALALPPGFAARLQDIIARTPQDAAPTTPLSADPTVAPVAANLPRAPMRWLAGLAASLVLGLVLGFGGAMQRPAPAPQVVAVLLDDQGQPRAIIEDYGDDTAQIRFVSDVDVPQGFSIQAWTLPSREMGPQSLGVLDGPRATTLAGPDLPVPADAQLYEITLEPEGGSPTGRPTGPIIAKGLAAAQNI</sequence>
<protein>
    <submittedName>
        <fullName evidence="6">Uncharacterized protein</fullName>
    </submittedName>
</protein>
<proteinExistence type="predicted"/>
<dbReference type="GO" id="GO:0005886">
    <property type="term" value="C:plasma membrane"/>
    <property type="evidence" value="ECO:0007669"/>
    <property type="project" value="InterPro"/>
</dbReference>
<dbReference type="InterPro" id="IPR007627">
    <property type="entry name" value="RNA_pol_sigma70_r2"/>
</dbReference>
<keyword evidence="7" id="KW-1185">Reference proteome</keyword>
<dbReference type="InterPro" id="IPR013325">
    <property type="entry name" value="RNA_pol_sigma_r2"/>
</dbReference>
<dbReference type="PANTHER" id="PTHR43133">
    <property type="entry name" value="RNA POLYMERASE ECF-TYPE SIGMA FACTO"/>
    <property type="match status" value="1"/>
</dbReference>
<keyword evidence="3" id="KW-0804">Transcription</keyword>
<evidence type="ECO:0000313" key="7">
    <source>
        <dbReference type="Proteomes" id="UP001165080"/>
    </source>
</evidence>
<dbReference type="EMBL" id="BRXU01000058">
    <property type="protein sequence ID" value="GLC62078.1"/>
    <property type="molecule type" value="Genomic_DNA"/>
</dbReference>
<dbReference type="Gene3D" id="1.10.1740.10">
    <property type="match status" value="1"/>
</dbReference>
<dbReference type="Proteomes" id="UP001165080">
    <property type="component" value="Unassembled WGS sequence"/>
</dbReference>
<feature type="domain" description="Anti-sigma K factor RskA C-terminal" evidence="5">
    <location>
        <begin position="285"/>
        <end position="410"/>
    </location>
</feature>
<keyword evidence="2" id="KW-0731">Sigma factor</keyword>
<dbReference type="Pfam" id="PF10099">
    <property type="entry name" value="RskA_C"/>
    <property type="match status" value="1"/>
</dbReference>
<organism evidence="6 7">
    <name type="scientific">Pleodorina starrii</name>
    <dbReference type="NCBI Taxonomy" id="330485"/>
    <lineage>
        <taxon>Eukaryota</taxon>
        <taxon>Viridiplantae</taxon>
        <taxon>Chlorophyta</taxon>
        <taxon>core chlorophytes</taxon>
        <taxon>Chlorophyceae</taxon>
        <taxon>CS clade</taxon>
        <taxon>Chlamydomonadales</taxon>
        <taxon>Volvocaceae</taxon>
        <taxon>Pleodorina</taxon>
    </lineage>
</organism>
<name>A0A9W6C1B0_9CHLO</name>
<keyword evidence="1" id="KW-0805">Transcription regulation</keyword>
<dbReference type="AlphaFoldDB" id="A0A9W6C1B0"/>
<evidence type="ECO:0000256" key="3">
    <source>
        <dbReference type="ARBA" id="ARBA00023163"/>
    </source>
</evidence>
<feature type="domain" description="RNA polymerase sigma-70 region 2" evidence="4">
    <location>
        <begin position="36"/>
        <end position="98"/>
    </location>
</feature>
<dbReference type="InterPro" id="IPR039425">
    <property type="entry name" value="RNA_pol_sigma-70-like"/>
</dbReference>
<dbReference type="GO" id="GO:0016987">
    <property type="term" value="F:sigma factor activity"/>
    <property type="evidence" value="ECO:0007669"/>
    <property type="project" value="UniProtKB-KW"/>
</dbReference>
<accession>A0A9W6C1B0</accession>
<dbReference type="SUPFAM" id="SSF88946">
    <property type="entry name" value="Sigma2 domain of RNA polymerase sigma factors"/>
    <property type="match status" value="1"/>
</dbReference>
<dbReference type="Pfam" id="PF04542">
    <property type="entry name" value="Sigma70_r2"/>
    <property type="match status" value="1"/>
</dbReference>
<evidence type="ECO:0000259" key="5">
    <source>
        <dbReference type="Pfam" id="PF10099"/>
    </source>
</evidence>
<reference evidence="6 7" key="1">
    <citation type="journal article" date="2023" name="Commun. Biol.">
        <title>Reorganization of the ancestral sex-determining regions during the evolution of trioecy in Pleodorina starrii.</title>
        <authorList>
            <person name="Takahashi K."/>
            <person name="Suzuki S."/>
            <person name="Kawai-Toyooka H."/>
            <person name="Yamamoto K."/>
            <person name="Hamaji T."/>
            <person name="Ootsuki R."/>
            <person name="Yamaguchi H."/>
            <person name="Kawachi M."/>
            <person name="Higashiyama T."/>
            <person name="Nozaki H."/>
        </authorList>
    </citation>
    <scope>NUCLEOTIDE SEQUENCE [LARGE SCALE GENOMIC DNA]</scope>
    <source>
        <strain evidence="6 7">NIES-4479</strain>
    </source>
</reference>
<dbReference type="InterPro" id="IPR018764">
    <property type="entry name" value="RskA_C"/>
</dbReference>
<comment type="caution">
    <text evidence="6">The sequence shown here is derived from an EMBL/GenBank/DDBJ whole genome shotgun (WGS) entry which is preliminary data.</text>
</comment>
<evidence type="ECO:0000256" key="2">
    <source>
        <dbReference type="ARBA" id="ARBA00023082"/>
    </source>
</evidence>